<dbReference type="NCBIfam" id="NF047752">
    <property type="entry name" value="MntA_antitoxin"/>
    <property type="match status" value="1"/>
</dbReference>
<sequence length="153" mass="17645">MVRLSRNLRMINIESRLPALKEYFAGNPDIIAAYLYGSYDTSAQTVLSDVDLGILLREGIKDRFDLYLAIQSAVIEVTREEDVNVLILNDAPVIIQYEVIATGRLLYERSADTHLDFIERVLKRYPDFALDFRAFCAEYDQSLREAYLRGQQE</sequence>
<dbReference type="STRING" id="477974.Daud_1678"/>
<evidence type="ECO:0000313" key="3">
    <source>
        <dbReference type="Proteomes" id="UP000008544"/>
    </source>
</evidence>
<protein>
    <submittedName>
        <fullName evidence="2">DNA polymerase, beta domain protein region</fullName>
    </submittedName>
</protein>
<gene>
    <name evidence="2" type="ordered locus">Daud_1678</name>
</gene>
<evidence type="ECO:0000313" key="2">
    <source>
        <dbReference type="EMBL" id="ACA60178.1"/>
    </source>
</evidence>
<dbReference type="HOGENOM" id="CLU_130257_1_2_9"/>
<organism evidence="2 3">
    <name type="scientific">Desulforudis audaxviator (strain MP104C)</name>
    <dbReference type="NCBI Taxonomy" id="477974"/>
    <lineage>
        <taxon>Bacteria</taxon>
        <taxon>Bacillati</taxon>
        <taxon>Bacillota</taxon>
        <taxon>Clostridia</taxon>
        <taxon>Thermoanaerobacterales</taxon>
        <taxon>Candidatus Desulforudaceae</taxon>
        <taxon>Candidatus Desulforudis</taxon>
    </lineage>
</organism>
<dbReference type="Proteomes" id="UP000008544">
    <property type="component" value="Chromosome"/>
</dbReference>
<dbReference type="InterPro" id="IPR041633">
    <property type="entry name" value="Polbeta"/>
</dbReference>
<dbReference type="KEGG" id="dau:Daud_1678"/>
<reference evidence="3" key="1">
    <citation type="submission" date="2007-10" db="EMBL/GenBank/DDBJ databases">
        <title>Complete sequence of chromosome of Desulforudis audaxviator MP104C.</title>
        <authorList>
            <person name="Copeland A."/>
            <person name="Lucas S."/>
            <person name="Lapidus A."/>
            <person name="Barry K."/>
            <person name="Glavina del Rio T."/>
            <person name="Dalin E."/>
            <person name="Tice H."/>
            <person name="Bruce D."/>
            <person name="Pitluck S."/>
            <person name="Lowry S.R."/>
            <person name="Larimer F."/>
            <person name="Land M.L."/>
            <person name="Hauser L."/>
            <person name="Kyrpides N."/>
            <person name="Ivanova N.N."/>
            <person name="Richardson P."/>
        </authorList>
    </citation>
    <scope>NUCLEOTIDE SEQUENCE [LARGE SCALE GENOMIC DNA]</scope>
    <source>
        <strain evidence="3">MP104C</strain>
    </source>
</reference>
<name>B1I5A9_DESAP</name>
<feature type="domain" description="Polymerase beta nucleotidyltransferase" evidence="1">
    <location>
        <begin position="20"/>
        <end position="110"/>
    </location>
</feature>
<proteinExistence type="predicted"/>
<evidence type="ECO:0000259" key="1">
    <source>
        <dbReference type="Pfam" id="PF18765"/>
    </source>
</evidence>
<keyword evidence="3" id="KW-1185">Reference proteome</keyword>
<dbReference type="CDD" id="cd05403">
    <property type="entry name" value="NT_KNTase_like"/>
    <property type="match status" value="1"/>
</dbReference>
<dbReference type="SUPFAM" id="SSF81301">
    <property type="entry name" value="Nucleotidyltransferase"/>
    <property type="match status" value="1"/>
</dbReference>
<dbReference type="EMBL" id="CP000860">
    <property type="protein sequence ID" value="ACA60178.1"/>
    <property type="molecule type" value="Genomic_DNA"/>
</dbReference>
<dbReference type="eggNOG" id="COG1669">
    <property type="taxonomic scope" value="Bacteria"/>
</dbReference>
<dbReference type="Pfam" id="PF18765">
    <property type="entry name" value="Polbeta"/>
    <property type="match status" value="1"/>
</dbReference>
<dbReference type="InterPro" id="IPR043519">
    <property type="entry name" value="NT_sf"/>
</dbReference>
<dbReference type="PANTHER" id="PTHR43852">
    <property type="entry name" value="NUCLEOTIDYLTRANSFERASE"/>
    <property type="match status" value="1"/>
</dbReference>
<dbReference type="Gene3D" id="3.30.460.10">
    <property type="entry name" value="Beta Polymerase, domain 2"/>
    <property type="match status" value="1"/>
</dbReference>
<dbReference type="AlphaFoldDB" id="B1I5A9"/>
<dbReference type="InterPro" id="IPR052930">
    <property type="entry name" value="TA_antitoxin_MntA"/>
</dbReference>
<reference evidence="2 3" key="2">
    <citation type="journal article" date="2008" name="Science">
        <title>Environmental genomics reveals a single-species ecosystem deep within Earth.</title>
        <authorList>
            <person name="Chivian D."/>
            <person name="Brodie E.L."/>
            <person name="Alm E.J."/>
            <person name="Culley D.E."/>
            <person name="Dehal P.S."/>
            <person name="Desantis T.Z."/>
            <person name="Gihring T.M."/>
            <person name="Lapidus A."/>
            <person name="Lin L.H."/>
            <person name="Lowry S.R."/>
            <person name="Moser D.P."/>
            <person name="Richardson P.M."/>
            <person name="Southam G."/>
            <person name="Wanger G."/>
            <person name="Pratt L.M."/>
            <person name="Andersen G.L."/>
            <person name="Hazen T.C."/>
            <person name="Brockman F.J."/>
            <person name="Arkin A.P."/>
            <person name="Onstott T.C."/>
        </authorList>
    </citation>
    <scope>NUCLEOTIDE SEQUENCE [LARGE SCALE GENOMIC DNA]</scope>
    <source>
        <strain evidence="2 3">MP104C</strain>
    </source>
</reference>
<dbReference type="PANTHER" id="PTHR43852:SF3">
    <property type="entry name" value="NUCLEOTIDYLTRANSFERASE"/>
    <property type="match status" value="1"/>
</dbReference>
<accession>B1I5A9</accession>